<comment type="function">
    <text evidence="11">Catalyzes the conversion of lactate to pyruvate. Plays a role in redox balance maintenance. May play a role in enhancing virulence in mice. May be considered a potential virulence factor.</text>
</comment>
<evidence type="ECO:0000256" key="13">
    <source>
        <dbReference type="PIRSR" id="PIRSR000102-1"/>
    </source>
</evidence>
<feature type="binding site" evidence="14">
    <location>
        <position position="101"/>
    </location>
    <ligand>
        <name>NAD(+)</name>
        <dbReference type="ChEBI" id="CHEBI:57540"/>
    </ligand>
</feature>
<comment type="activity regulation">
    <text evidence="12">Allosterically activated by fructose 1,6-bisphosphate (FBP).</text>
</comment>
<evidence type="ECO:0000313" key="18">
    <source>
        <dbReference type="Proteomes" id="UP000004826"/>
    </source>
</evidence>
<dbReference type="PATRIC" id="fig|888818.3.peg.579"/>
<dbReference type="Gene3D" id="3.40.50.720">
    <property type="entry name" value="NAD(P)-binding Rossmann-like Domain"/>
    <property type="match status" value="1"/>
</dbReference>
<feature type="binding site" evidence="12">
    <location>
        <position position="88"/>
    </location>
    <ligand>
        <name>substrate</name>
    </ligand>
</feature>
<evidence type="ECO:0000256" key="6">
    <source>
        <dbReference type="ARBA" id="ARBA00022533"/>
    </source>
</evidence>
<keyword evidence="7 12" id="KW-0597">Phosphoprotein</keyword>
<dbReference type="HAMAP" id="MF_00488">
    <property type="entry name" value="Lactate_dehydrog"/>
    <property type="match status" value="1"/>
</dbReference>
<comment type="similarity">
    <text evidence="2 12">Belongs to the LDH/MDH superfamily. LDH family.</text>
</comment>
<feature type="binding site" evidence="12">
    <location>
        <position position="39"/>
    </location>
    <ligand>
        <name>NAD(+)</name>
        <dbReference type="ChEBI" id="CHEBI:57540"/>
    </ligand>
</feature>
<evidence type="ECO:0000256" key="3">
    <source>
        <dbReference type="ARBA" id="ARBA00012967"/>
    </source>
</evidence>
<dbReference type="InterPro" id="IPR015955">
    <property type="entry name" value="Lactate_DH/Glyco_Ohase_4_C"/>
</dbReference>
<evidence type="ECO:0000256" key="8">
    <source>
        <dbReference type="ARBA" id="ARBA00023002"/>
    </source>
</evidence>
<feature type="binding site" evidence="12">
    <location>
        <position position="174"/>
    </location>
    <ligand>
        <name>beta-D-fructose 1,6-bisphosphate</name>
        <dbReference type="ChEBI" id="CHEBI:32966"/>
        <note>allosteric activator</note>
    </ligand>
</feature>
<evidence type="ECO:0000256" key="5">
    <source>
        <dbReference type="ARBA" id="ARBA00022490"/>
    </source>
</evidence>
<dbReference type="InterPro" id="IPR001557">
    <property type="entry name" value="L-lactate/malate_DH"/>
</dbReference>
<dbReference type="PANTHER" id="PTHR43128">
    <property type="entry name" value="L-2-HYDROXYCARBOXYLATE DEHYDROGENASE (NAD(P)(+))"/>
    <property type="match status" value="1"/>
</dbReference>
<feature type="binding site" evidence="12">
    <location>
        <begin position="85"/>
        <end position="86"/>
    </location>
    <ligand>
        <name>NAD(+)</name>
        <dbReference type="ChEBI" id="CHEBI:57540"/>
    </ligand>
</feature>
<dbReference type="PIRSF" id="PIRSF000102">
    <property type="entry name" value="Lac_mal_DH"/>
    <property type="match status" value="1"/>
</dbReference>
<dbReference type="UniPathway" id="UPA00554">
    <property type="reaction ID" value="UER00611"/>
</dbReference>
<feature type="active site" description="Proton acceptor" evidence="12 13">
    <location>
        <position position="181"/>
    </location>
</feature>
<sequence>MTATKQHKKVILVGDGAVGSSYAFALVNQGIAQELGIIEIPQLFEKAVGDAEDLSHALAFTSPKKIYAATYADCADADLVVITAGAPQKPGETRLDLVGKNLAINKSIVTQVVESGFNGIFLVAANPVDVLTYSTWKFSGFPKERVIGSGTSLDSARFRQALAEKIGIDARSVHAYIMGEHGDSEFAVWSHANVAGVKLEQWLQANRDLNEQDLVDLFISVRDAAYSIINKKGATYYGIAVALARITKAILDDENAVLPLSVFQEGQYGVENVFIGQPAIVGAHGIVRPVNIPLNDAETQKMQASAKELQAIIDEAWKNPEFQEASKKLILKTSPSKRGCFLIVLYGFIIKNIN</sequence>
<dbReference type="Gene3D" id="3.90.110.10">
    <property type="entry name" value="Lactate dehydrogenase/glycoside hydrolase, family 4, C-terminal"/>
    <property type="match status" value="1"/>
</dbReference>
<evidence type="ECO:0000256" key="2">
    <source>
        <dbReference type="ARBA" id="ARBA00006054"/>
    </source>
</evidence>
<feature type="domain" description="Lactate/malate dehydrogenase C-terminal" evidence="16">
    <location>
        <begin position="151"/>
        <end position="316"/>
    </location>
</feature>
<feature type="binding site" evidence="12">
    <location>
        <position position="107"/>
    </location>
    <ligand>
        <name>NAD(+)</name>
        <dbReference type="ChEBI" id="CHEBI:57540"/>
    </ligand>
</feature>
<dbReference type="PRINTS" id="PR00086">
    <property type="entry name" value="LLDHDRGNASE"/>
</dbReference>
<dbReference type="GO" id="GO:0004459">
    <property type="term" value="F:L-lactate dehydrogenase (NAD+) activity"/>
    <property type="evidence" value="ECO:0007669"/>
    <property type="project" value="UniProtKB-UniRule"/>
</dbReference>
<dbReference type="NCBIfam" id="NF000824">
    <property type="entry name" value="PRK00066.1"/>
    <property type="match status" value="1"/>
</dbReference>
<dbReference type="SUPFAM" id="SSF51735">
    <property type="entry name" value="NAD(P)-binding Rossmann-fold domains"/>
    <property type="match status" value="1"/>
</dbReference>
<comment type="catalytic activity">
    <reaction evidence="10 12">
        <text>(S)-lactate + NAD(+) = pyruvate + NADH + H(+)</text>
        <dbReference type="Rhea" id="RHEA:23444"/>
        <dbReference type="ChEBI" id="CHEBI:15361"/>
        <dbReference type="ChEBI" id="CHEBI:15378"/>
        <dbReference type="ChEBI" id="CHEBI:16651"/>
        <dbReference type="ChEBI" id="CHEBI:57540"/>
        <dbReference type="ChEBI" id="CHEBI:57945"/>
        <dbReference type="EC" id="1.1.1.27"/>
    </reaction>
</comment>
<dbReference type="HOGENOM" id="CLU_045401_1_1_9"/>
<feature type="binding site" evidence="12">
    <location>
        <begin position="154"/>
        <end position="157"/>
    </location>
    <ligand>
        <name>substrate</name>
    </ligand>
</feature>
<evidence type="ECO:0000256" key="10">
    <source>
        <dbReference type="ARBA" id="ARBA00049258"/>
    </source>
</evidence>
<keyword evidence="9 12" id="KW-0520">NAD</keyword>
<dbReference type="AlphaFoldDB" id="F2CCF2"/>
<comment type="subcellular location">
    <subcellularLocation>
        <location evidence="12">Cytoplasm</location>
    </subcellularLocation>
</comment>
<keyword evidence="6 12" id="KW-0021">Allosteric enzyme</keyword>
<evidence type="ECO:0000256" key="12">
    <source>
        <dbReference type="HAMAP-Rule" id="MF_00488"/>
    </source>
</evidence>
<feature type="binding site" evidence="12">
    <location>
        <position position="235"/>
    </location>
    <ligand>
        <name>substrate</name>
    </ligand>
</feature>
<dbReference type="Pfam" id="PF02866">
    <property type="entry name" value="Ldh_1_C"/>
    <property type="match status" value="1"/>
</dbReference>
<evidence type="ECO:0000256" key="7">
    <source>
        <dbReference type="ARBA" id="ARBA00022553"/>
    </source>
</evidence>
<dbReference type="Proteomes" id="UP000004826">
    <property type="component" value="Unassembled WGS sequence"/>
</dbReference>
<dbReference type="PANTHER" id="PTHR43128:SF16">
    <property type="entry name" value="L-LACTATE DEHYDROGENASE"/>
    <property type="match status" value="1"/>
</dbReference>
<feature type="binding site" evidence="12">
    <location>
        <position position="159"/>
    </location>
    <ligand>
        <name>beta-D-fructose 1,6-bisphosphate</name>
        <dbReference type="ChEBI" id="CHEBI:32966"/>
        <note>allosteric activator</note>
    </ligand>
</feature>
<feature type="binding site" evidence="12">
    <location>
        <position position="46"/>
    </location>
    <ligand>
        <name>NAD(+)</name>
        <dbReference type="ChEBI" id="CHEBI:57540"/>
    </ligand>
</feature>
<dbReference type="InterPro" id="IPR001236">
    <property type="entry name" value="Lactate/malate_DH_N"/>
</dbReference>
<dbReference type="EMBL" id="AFBE01000002">
    <property type="protein sequence ID" value="EGF19876.1"/>
    <property type="molecule type" value="Genomic_DNA"/>
</dbReference>
<feature type="binding site" evidence="12">
    <location>
        <position position="71"/>
    </location>
    <ligand>
        <name>NAD(+)</name>
        <dbReference type="ChEBI" id="CHEBI:57540"/>
    </ligand>
</feature>
<keyword evidence="5 12" id="KW-0963">Cytoplasm</keyword>
<dbReference type="EC" id="1.1.1.27" evidence="3 12"/>
<organism evidence="17 18">
    <name type="scientific">Streptococcus sanguinis SK408</name>
    <dbReference type="NCBI Taxonomy" id="888818"/>
    <lineage>
        <taxon>Bacteria</taxon>
        <taxon>Bacillati</taxon>
        <taxon>Bacillota</taxon>
        <taxon>Bacilli</taxon>
        <taxon>Lactobacillales</taxon>
        <taxon>Streptococcaceae</taxon>
        <taxon>Streptococcus</taxon>
    </lineage>
</organism>
<dbReference type="InterPro" id="IPR011304">
    <property type="entry name" value="L-lactate_DH"/>
</dbReference>
<dbReference type="Pfam" id="PF00056">
    <property type="entry name" value="Ldh_1_N"/>
    <property type="match status" value="1"/>
</dbReference>
<dbReference type="FunFam" id="3.40.50.720:FF:000018">
    <property type="entry name" value="Malate dehydrogenase"/>
    <property type="match status" value="1"/>
</dbReference>
<evidence type="ECO:0000256" key="9">
    <source>
        <dbReference type="ARBA" id="ARBA00023027"/>
    </source>
</evidence>
<dbReference type="GO" id="GO:0006089">
    <property type="term" value="P:lactate metabolic process"/>
    <property type="evidence" value="ECO:0007669"/>
    <property type="project" value="TreeGrafter"/>
</dbReference>
<feature type="binding site" evidence="12">
    <location>
        <position position="18"/>
    </location>
    <ligand>
        <name>NAD(+)</name>
        <dbReference type="ChEBI" id="CHEBI:57540"/>
    </ligand>
</feature>
<gene>
    <name evidence="17" type="primary">ldhA</name>
    <name evidence="12" type="synonym">ldh</name>
    <name evidence="17" type="ORF">HMPREF9391_0596</name>
</gene>
<feature type="binding site" evidence="12">
    <location>
        <begin position="126"/>
        <end position="129"/>
    </location>
    <ligand>
        <name>substrate</name>
    </ligand>
</feature>
<evidence type="ECO:0000256" key="1">
    <source>
        <dbReference type="ARBA" id="ARBA00004843"/>
    </source>
</evidence>
<dbReference type="InterPro" id="IPR022383">
    <property type="entry name" value="Lactate/malate_DH_C"/>
</dbReference>
<evidence type="ECO:0000313" key="17">
    <source>
        <dbReference type="EMBL" id="EGF19876.1"/>
    </source>
</evidence>
<protein>
    <recommendedName>
        <fullName evidence="4 12">L-lactate dehydrogenase</fullName>
        <shortName evidence="12">L-LDH</shortName>
        <ecNumber evidence="3 12">1.1.1.27</ecNumber>
    </recommendedName>
</protein>
<dbReference type="PROSITE" id="PS00064">
    <property type="entry name" value="L_LDH"/>
    <property type="match status" value="1"/>
</dbReference>
<keyword evidence="8 12" id="KW-0560">Oxidoreductase</keyword>
<evidence type="ECO:0000259" key="16">
    <source>
        <dbReference type="Pfam" id="PF02866"/>
    </source>
</evidence>
<feature type="domain" description="Lactate/malate dehydrogenase N-terminal" evidence="15">
    <location>
        <begin position="9"/>
        <end position="148"/>
    </location>
</feature>
<name>F2CCF2_STRSA</name>
<comment type="caution">
    <text evidence="17">The sequence shown here is derived from an EMBL/GenBank/DDBJ whole genome shotgun (WGS) entry which is preliminary data.</text>
</comment>
<evidence type="ECO:0000256" key="4">
    <source>
        <dbReference type="ARBA" id="ARBA00016495"/>
    </source>
</evidence>
<reference evidence="17 18" key="1">
    <citation type="submission" date="2011-02" db="EMBL/GenBank/DDBJ databases">
        <authorList>
            <person name="Muzny D."/>
            <person name="Qin X."/>
            <person name="Deng J."/>
            <person name="Jiang H."/>
            <person name="Liu Y."/>
            <person name="Qu J."/>
            <person name="Song X.-Z."/>
            <person name="Zhang L."/>
            <person name="Thornton R."/>
            <person name="Coyle M."/>
            <person name="Francisco L."/>
            <person name="Jackson L."/>
            <person name="Javaid M."/>
            <person name="Korchina V."/>
            <person name="Kovar C."/>
            <person name="Mata R."/>
            <person name="Mathew T."/>
            <person name="Ngo R."/>
            <person name="Nguyen L."/>
            <person name="Nguyen N."/>
            <person name="Okwuonu G."/>
            <person name="Ongeri F."/>
            <person name="Pham C."/>
            <person name="Simmons D."/>
            <person name="Wilczek-Boney K."/>
            <person name="Hale W."/>
            <person name="Jakkamsetti A."/>
            <person name="Pham P."/>
            <person name="Ruth R."/>
            <person name="San Lucas F."/>
            <person name="Warren J."/>
            <person name="Zhang J."/>
            <person name="Zhao Z."/>
            <person name="Zhou C."/>
            <person name="Zhu D."/>
            <person name="Lee S."/>
            <person name="Bess C."/>
            <person name="Blankenburg K."/>
            <person name="Forbes L."/>
            <person name="Fu Q."/>
            <person name="Gubbala S."/>
            <person name="Hirani K."/>
            <person name="Jayaseelan J.C."/>
            <person name="Lara F."/>
            <person name="Munidasa M."/>
            <person name="Palculict T."/>
            <person name="Patil S."/>
            <person name="Pu L.-L."/>
            <person name="Saada N."/>
            <person name="Tang L."/>
            <person name="Weissenberger G."/>
            <person name="Zhu Y."/>
            <person name="Hemphill L."/>
            <person name="Shang Y."/>
            <person name="Youmans B."/>
            <person name="Ayvaz T."/>
            <person name="Ross M."/>
            <person name="Santibanez J."/>
            <person name="Aqrawi P."/>
            <person name="Gross S."/>
            <person name="Joshi V."/>
            <person name="Fowler G."/>
            <person name="Nazareth L."/>
            <person name="Reid J."/>
            <person name="Worley K."/>
            <person name="Petrosino J."/>
            <person name="Highlander S."/>
            <person name="Gibbs R."/>
        </authorList>
    </citation>
    <scope>NUCLEOTIDE SEQUENCE [LARGE SCALE GENOMIC DNA]</scope>
    <source>
        <strain evidence="17 18">SK408</strain>
    </source>
</reference>
<feature type="binding site" evidence="12">
    <location>
        <begin position="124"/>
        <end position="126"/>
    </location>
    <ligand>
        <name>NAD(+)</name>
        <dbReference type="ChEBI" id="CHEBI:57540"/>
    </ligand>
</feature>
<dbReference type="InterPro" id="IPR036291">
    <property type="entry name" value="NAD(P)-bd_dom_sf"/>
</dbReference>
<feature type="modified residue" description="Phosphotyrosine" evidence="12">
    <location>
        <position position="226"/>
    </location>
</feature>
<dbReference type="GO" id="GO:0005737">
    <property type="term" value="C:cytoplasm"/>
    <property type="evidence" value="ECO:0007669"/>
    <property type="project" value="UniProtKB-SubCell"/>
</dbReference>
<dbReference type="SUPFAM" id="SSF56327">
    <property type="entry name" value="LDH C-terminal domain-like"/>
    <property type="match status" value="1"/>
</dbReference>
<comment type="subunit">
    <text evidence="12">Homotetramer.</text>
</comment>
<evidence type="ECO:0000259" key="15">
    <source>
        <dbReference type="Pfam" id="PF00056"/>
    </source>
</evidence>
<dbReference type="InterPro" id="IPR018177">
    <property type="entry name" value="L-lactate_DH_AS"/>
</dbReference>
<accession>F2CCF2</accession>
<evidence type="ECO:0000256" key="11">
    <source>
        <dbReference type="ARBA" id="ARBA00059564"/>
    </source>
</evidence>
<comment type="pathway">
    <text evidence="1 12">Fermentation; pyruvate fermentation to lactate; (S)-lactate from pyruvate: step 1/1.</text>
</comment>
<feature type="binding site" evidence="12">
    <location>
        <position position="94"/>
    </location>
    <ligand>
        <name>substrate</name>
    </ligand>
</feature>
<proteinExistence type="inferred from homology"/>
<dbReference type="CDD" id="cd05291">
    <property type="entry name" value="HicDH_like"/>
    <property type="match status" value="1"/>
</dbReference>
<feature type="binding site" evidence="14">
    <location>
        <begin position="14"/>
        <end position="19"/>
    </location>
    <ligand>
        <name>NAD(+)</name>
        <dbReference type="ChEBI" id="CHEBI:57540"/>
    </ligand>
</feature>
<feature type="binding site" evidence="12">
    <location>
        <position position="149"/>
    </location>
    <ligand>
        <name>NAD(+)</name>
        <dbReference type="ChEBI" id="CHEBI:57540"/>
    </ligand>
</feature>
<evidence type="ECO:0000256" key="14">
    <source>
        <dbReference type="PIRSR" id="PIRSR000102-3"/>
    </source>
</evidence>
<dbReference type="NCBIfam" id="TIGR01771">
    <property type="entry name" value="L-LDH-NAD"/>
    <property type="match status" value="1"/>
</dbReference>
<dbReference type="GO" id="GO:0006096">
    <property type="term" value="P:glycolytic process"/>
    <property type="evidence" value="ECO:0007669"/>
    <property type="project" value="UniProtKB-UniRule"/>
</dbReference>